<dbReference type="GO" id="GO:0008270">
    <property type="term" value="F:zinc ion binding"/>
    <property type="evidence" value="ECO:0007669"/>
    <property type="project" value="UniProtKB-UniRule"/>
</dbReference>
<dbReference type="PROSITE" id="PS50880">
    <property type="entry name" value="TOPRIM"/>
    <property type="match status" value="1"/>
</dbReference>
<dbReference type="CDD" id="cd00186">
    <property type="entry name" value="TOP1Ac"/>
    <property type="match status" value="1"/>
</dbReference>
<feature type="domain" description="Toprim" evidence="17">
    <location>
        <begin position="613"/>
        <end position="768"/>
    </location>
</feature>
<evidence type="ECO:0000256" key="4">
    <source>
        <dbReference type="ARBA" id="ARBA00022723"/>
    </source>
</evidence>
<dbReference type="SMART" id="SM00436">
    <property type="entry name" value="TOP1Bc"/>
    <property type="match status" value="1"/>
</dbReference>
<keyword evidence="14" id="KW-0378">Hydrolase</keyword>
<dbReference type="InterPro" id="IPR014001">
    <property type="entry name" value="Helicase_ATP-bd"/>
</dbReference>
<evidence type="ECO:0000256" key="9">
    <source>
        <dbReference type="ARBA" id="ARBA00023029"/>
    </source>
</evidence>
<evidence type="ECO:0000259" key="19">
    <source>
        <dbReference type="PROSITE" id="PS52036"/>
    </source>
</evidence>
<dbReference type="InterPro" id="IPR013497">
    <property type="entry name" value="Topo_IA_cen"/>
</dbReference>
<dbReference type="InterPro" id="IPR013826">
    <property type="entry name" value="Topo_IA_cen_sub3"/>
</dbReference>
<dbReference type="GO" id="GO:0006265">
    <property type="term" value="P:DNA topological change"/>
    <property type="evidence" value="ECO:0007669"/>
    <property type="project" value="UniProtKB-UniRule"/>
</dbReference>
<comment type="domain">
    <text evidence="14">Introduction of positive supercoils requires the cooperation of both domains. The helicase-like domain probably does not directly unwind DNA, but more likely acts by driving ATP-dependent conformational changes within the whole enzyme. A beta hairpin in the 'latch' region of the N-terminal domain plays a regulatory role in the enzyme, repressing topoisomerase activity in the absence of ATP and preventing the enzyme from acting as an ATP-independent relaxing enzyme; it also helps to coordinate nucleotide hydrolysis by the ATPase domain with the supercoiling activity of the topoisomerase domain.</text>
</comment>
<accession>A0A420W933</accession>
<dbReference type="Gene3D" id="3.40.50.140">
    <property type="match status" value="1"/>
</dbReference>
<feature type="binding site" evidence="14">
    <location>
        <position position="84"/>
    </location>
    <ligand>
        <name>ATP</name>
        <dbReference type="ChEBI" id="CHEBI:30616"/>
    </ligand>
</feature>
<comment type="subcellular location">
    <subcellularLocation>
        <location evidence="1 14">Cytoplasm</location>
    </subcellularLocation>
</comment>
<comment type="cofactor">
    <cofactor evidence="14">
        <name>Zn(2+)</name>
        <dbReference type="ChEBI" id="CHEBI:29105"/>
    </cofactor>
    <text evidence="14">Binds 1 or 2 zinc ions per subunit.</text>
</comment>
<feature type="domain" description="Helicase ATP-binding" evidence="18">
    <location>
        <begin position="88"/>
        <end position="214"/>
    </location>
</feature>
<keyword evidence="5 14" id="KW-0547">Nucleotide-binding</keyword>
<comment type="function">
    <text evidence="14">Modifies the topological state of DNA by introducing positive supercoils in an ATP-dependent process, increasing the linking number in steps of +1. Binds to single-stranded DNA, transiently cleaves and then rejoins the ends, introducing a positive supercoil in the process. The scissile phosphodiester is attacked by the catalytic tyrosine of the enzyme, resulting in the formation of a DNA-(5'-phosphotyrosyl)-enzyme intermediate. Probably involved in rewinding DNA strands in regions of the chromosome that have opened up to allow replication, transcription, DNA repair and/or for DNA protection.</text>
</comment>
<dbReference type="Pfam" id="PF17915">
    <property type="entry name" value="zf_Rg"/>
    <property type="match status" value="1"/>
</dbReference>
<sequence length="1192" mass="137187">MKIAEFYRMCPNCGGIISDERLKKGLPCEKCLPKEIDYSEREEICSDLGDNLRRFEELCSLDSFVKDYTRFFKEKTGFTPWSLQIMWAKRVALKKSFTMIAPTGVGKTTWGLVTSAYLKGKVYILVPTKLLVLQTLDRLSKLTDKRIVAYTGKKSEKEEIKSGNFDVLITTTNFLYRNFEIIPKPFNFVFVDDVDSLLKSAKNVDKVIQLLGFTEEDVNLAMKVIDLKSKIASLGERAPKSLFERLRKYERYLERRREAIENVLVVSSATSQPRSKRVKLFRELLGFEVGKSASALRNVEDVLIYTDKDFLDEAVRLIKKYGKGVFVFISSDMGKDFVDVVVDRLNSSGVPSVSYEDFTPENQEKFVNGEIWAAVGIASYRNPLARGIDLPQAVRYAVFLGVPKMEFSVRLTLAPVKLFGMLLVLRDLFPREEEPKVISYLTYLKRYLSLKEELLDKYPRIKGKLEEIRSFLEGYLSDEEFLKKIKESETVILKERDGELYVVVGDAAGYVQASGRTSRMFAGGLTKGVSLMFVDDLKALTSLRKRILIFLEDVNFKVLSYGKGKELSEKFGFELIEEKDLRRIFEVVDKDRERVRKILSREITSETKSLVKTALVVVESPNKARTIASFFGKPVRRRLKDVDAYEINIGNKLLLLTASKGHVFDLTVRDGIWGVKEEEGRFITVYDTIKYCTKCNEQTTEPFCSKCEGRPDVDKVTIVSALRELALEIDEVYIASDPDTEGEKIGWDVGVVIKPYQMNLKRMEFHEVTKWAFMEAIENPREVDEDLVKAQIVRRVADRWVGFSLSQHLWKVFKKNWLSAGRVQTPVLGWVIERYKESKERIGVITVETEVGKFSFKFEDLKEFKRVIPDKVKVKVLKVEEVDKNPKPPFNTGELLKEASDKLNLSADRVMEIAQELFESGFITYHRTDSTRVSTAGMGVAKEYISEKFGPDFVKLRPWGEGGAHECIRPTRPLDVNALRTLVTVSGSTAKMTEEHFAVYDLIFRRFIASQMVPVRAVKVELLLKLLPTDVETTEEKLVRIVKDGWNLVEPLTVEELPFEVKEGETYYFDVFSYTRRRVPKVFPYTQGELVEEMRRRRIGRPSTYAKIVQTLLDRHYVVQRGRFLYPTKLGVDVYSYLSTHFPEYTSEEFTRELEELMDKVERGEVDYQEIIRNLKPVLRFAKINPKQTVGD</sequence>
<evidence type="ECO:0000256" key="8">
    <source>
        <dbReference type="ARBA" id="ARBA00022840"/>
    </source>
</evidence>
<comment type="subunit">
    <text evidence="2 14">Monomer.</text>
</comment>
<evidence type="ECO:0000313" key="21">
    <source>
        <dbReference type="EMBL" id="RKQ63768.1"/>
    </source>
</evidence>
<keyword evidence="7 14" id="KW-0862">Zinc</keyword>
<dbReference type="PANTHER" id="PTHR43505">
    <property type="entry name" value="REVERSE GYRASE"/>
    <property type="match status" value="1"/>
</dbReference>
<evidence type="ECO:0000256" key="1">
    <source>
        <dbReference type="ARBA" id="ARBA00004496"/>
    </source>
</evidence>
<dbReference type="SMART" id="SM00493">
    <property type="entry name" value="TOPRIM"/>
    <property type="match status" value="1"/>
</dbReference>
<dbReference type="PROSITE" id="PS52036">
    <property type="entry name" value="ZF_RG_N"/>
    <property type="match status" value="1"/>
</dbReference>
<keyword evidence="16" id="KW-0175">Coiled coil</keyword>
<evidence type="ECO:0000259" key="17">
    <source>
        <dbReference type="PROSITE" id="PS50880"/>
    </source>
</evidence>
<dbReference type="Gene3D" id="2.60.510.20">
    <property type="match status" value="1"/>
</dbReference>
<dbReference type="PROSITE" id="PS52039">
    <property type="entry name" value="TOPO_IA_2"/>
    <property type="match status" value="1"/>
</dbReference>
<evidence type="ECO:0000256" key="16">
    <source>
        <dbReference type="SAM" id="Coils"/>
    </source>
</evidence>
<dbReference type="InterPro" id="IPR003602">
    <property type="entry name" value="Topo_IA_DNA-bd_dom"/>
</dbReference>
<comment type="similarity">
    <text evidence="14">In the C-terminal section; belongs to the type IA topoisomerase family.</text>
</comment>
<dbReference type="GO" id="GO:0005737">
    <property type="term" value="C:cytoplasm"/>
    <property type="evidence" value="ECO:0007669"/>
    <property type="project" value="UniProtKB-SubCell"/>
</dbReference>
<dbReference type="GO" id="GO:0160097">
    <property type="term" value="F:reverse gyrase activity"/>
    <property type="evidence" value="ECO:0007669"/>
    <property type="project" value="UniProtKB-UniRule"/>
</dbReference>
<dbReference type="OrthoDB" id="9804262at2"/>
<dbReference type="Pfam" id="PF01751">
    <property type="entry name" value="Toprim"/>
    <property type="match status" value="1"/>
</dbReference>
<keyword evidence="11 14" id="KW-0413">Isomerase</keyword>
<evidence type="ECO:0000256" key="11">
    <source>
        <dbReference type="ARBA" id="ARBA00023235"/>
    </source>
</evidence>
<dbReference type="InterPro" id="IPR040569">
    <property type="entry name" value="Znf_Rg"/>
</dbReference>
<evidence type="ECO:0000256" key="15">
    <source>
        <dbReference type="RuleBase" id="RU004026"/>
    </source>
</evidence>
<keyword evidence="8 14" id="KW-0067">ATP-binding</keyword>
<dbReference type="GO" id="GO:0008094">
    <property type="term" value="F:ATP-dependent activity, acting on DNA"/>
    <property type="evidence" value="ECO:0007669"/>
    <property type="project" value="UniProtKB-UniRule"/>
</dbReference>
<reference evidence="21 22" key="1">
    <citation type="submission" date="2018-10" db="EMBL/GenBank/DDBJ databases">
        <title>Genomic Encyclopedia of Type Strains, Phase IV (KMG-IV): sequencing the most valuable type-strain genomes for metagenomic binning, comparative biology and taxonomic classification.</title>
        <authorList>
            <person name="Goeker M."/>
        </authorList>
    </citation>
    <scope>NUCLEOTIDE SEQUENCE [LARGE SCALE GENOMIC DNA]</scope>
    <source>
        <strain evidence="21 22">DSM 15521</strain>
    </source>
</reference>
<keyword evidence="6 14" id="KW-0863">Zinc-finger</keyword>
<gene>
    <name evidence="14" type="primary">rgy</name>
    <name evidence="21" type="ORF">C7457_0649</name>
</gene>
<feature type="coiled-coil region" evidence="16">
    <location>
        <begin position="1147"/>
        <end position="1174"/>
    </location>
</feature>
<evidence type="ECO:0000256" key="2">
    <source>
        <dbReference type="ARBA" id="ARBA00011245"/>
    </source>
</evidence>
<keyword evidence="10 14" id="KW-0238">DNA-binding</keyword>
<dbReference type="InterPro" id="IPR005736">
    <property type="entry name" value="Reverse_gyrase"/>
</dbReference>
<evidence type="ECO:0000256" key="5">
    <source>
        <dbReference type="ARBA" id="ARBA00022741"/>
    </source>
</evidence>
<evidence type="ECO:0000256" key="14">
    <source>
        <dbReference type="HAMAP-Rule" id="MF_01125"/>
    </source>
</evidence>
<keyword evidence="4 14" id="KW-0479">Metal-binding</keyword>
<dbReference type="Pfam" id="PF01131">
    <property type="entry name" value="Topoisom_bac"/>
    <property type="match status" value="1"/>
</dbReference>
<dbReference type="Gene3D" id="3.40.50.300">
    <property type="entry name" value="P-loop containing nucleotide triphosphate hydrolases"/>
    <property type="match status" value="3"/>
</dbReference>
<feature type="domain" description="Topo IA-type catalytic" evidence="20">
    <location>
        <begin position="784"/>
        <end position="1183"/>
    </location>
</feature>
<dbReference type="AlphaFoldDB" id="A0A420W933"/>
<dbReference type="PANTHER" id="PTHR43505:SF1">
    <property type="entry name" value="REVERSE GYRASE"/>
    <property type="match status" value="1"/>
</dbReference>
<dbReference type="CDD" id="cd17924">
    <property type="entry name" value="DDXDc_reverse_gyrase"/>
    <property type="match status" value="1"/>
</dbReference>
<dbReference type="GO" id="GO:0016887">
    <property type="term" value="F:ATP hydrolysis activity"/>
    <property type="evidence" value="ECO:0007669"/>
    <property type="project" value="RHEA"/>
</dbReference>
<protein>
    <recommendedName>
        <fullName evidence="14 15">Reverse gyrase</fullName>
        <ecNumber evidence="14">5.6.2.-</ecNumber>
    </recommendedName>
</protein>
<dbReference type="Gene3D" id="1.10.460.10">
    <property type="entry name" value="Topoisomerase I, domain 2"/>
    <property type="match status" value="1"/>
</dbReference>
<dbReference type="EC" id="5.6.2.-" evidence="14"/>
<dbReference type="SUPFAM" id="SSF56712">
    <property type="entry name" value="Prokaryotic type I DNA topoisomerase"/>
    <property type="match status" value="1"/>
</dbReference>
<comment type="catalytic activity">
    <reaction evidence="13 14 15">
        <text>ATP + H2O = ADP + phosphate + H(+)</text>
        <dbReference type="Rhea" id="RHEA:13065"/>
        <dbReference type="ChEBI" id="CHEBI:15377"/>
        <dbReference type="ChEBI" id="CHEBI:15378"/>
        <dbReference type="ChEBI" id="CHEBI:30616"/>
        <dbReference type="ChEBI" id="CHEBI:43474"/>
        <dbReference type="ChEBI" id="CHEBI:456216"/>
    </reaction>
</comment>
<organism evidence="21 22">
    <name type="scientific">Thermovibrio guaymasensis</name>
    <dbReference type="NCBI Taxonomy" id="240167"/>
    <lineage>
        <taxon>Bacteria</taxon>
        <taxon>Pseudomonadati</taxon>
        <taxon>Aquificota</taxon>
        <taxon>Aquificia</taxon>
        <taxon>Desulfurobacteriales</taxon>
        <taxon>Desulfurobacteriaceae</taxon>
        <taxon>Thermovibrio</taxon>
    </lineage>
</organism>
<feature type="active site" description="O-(5'-phospho-DNA)-tyrosine intermediate" evidence="14">
    <location>
        <position position="925"/>
    </location>
</feature>
<keyword evidence="22" id="KW-1185">Reference proteome</keyword>
<keyword evidence="3 14" id="KW-0963">Cytoplasm</keyword>
<name>A0A420W933_9BACT</name>
<comment type="caution">
    <text evidence="21">The sequence shown here is derived from an EMBL/GenBank/DDBJ whole genome shotgun (WGS) entry which is preliminary data.</text>
</comment>
<dbReference type="GO" id="GO:0006260">
    <property type="term" value="P:DNA replication"/>
    <property type="evidence" value="ECO:0007669"/>
    <property type="project" value="UniProtKB-UniRule"/>
</dbReference>
<dbReference type="Gene3D" id="1.10.290.10">
    <property type="entry name" value="Topoisomerase I, domain 4"/>
    <property type="match status" value="1"/>
</dbReference>
<evidence type="ECO:0000313" key="22">
    <source>
        <dbReference type="Proteomes" id="UP000280881"/>
    </source>
</evidence>
<feature type="region of interest" description="Topoisomerase I" evidence="14">
    <location>
        <begin position="609"/>
        <end position="1192"/>
    </location>
</feature>
<evidence type="ECO:0000256" key="3">
    <source>
        <dbReference type="ARBA" id="ARBA00022490"/>
    </source>
</evidence>
<evidence type="ECO:0000256" key="12">
    <source>
        <dbReference type="ARBA" id="ARBA00043976"/>
    </source>
</evidence>
<dbReference type="EMBL" id="RBIE01000001">
    <property type="protein sequence ID" value="RKQ63768.1"/>
    <property type="molecule type" value="Genomic_DNA"/>
</dbReference>
<dbReference type="GO" id="GO:0003677">
    <property type="term" value="F:DNA binding"/>
    <property type="evidence" value="ECO:0007669"/>
    <property type="project" value="UniProtKB-UniRule"/>
</dbReference>
<dbReference type="InterPro" id="IPR006171">
    <property type="entry name" value="TOPRIM_dom"/>
</dbReference>
<evidence type="ECO:0000259" key="18">
    <source>
        <dbReference type="PROSITE" id="PS51192"/>
    </source>
</evidence>
<dbReference type="PROSITE" id="PS51192">
    <property type="entry name" value="HELICASE_ATP_BIND_1"/>
    <property type="match status" value="1"/>
</dbReference>
<evidence type="ECO:0000256" key="7">
    <source>
        <dbReference type="ARBA" id="ARBA00022833"/>
    </source>
</evidence>
<evidence type="ECO:0000256" key="13">
    <source>
        <dbReference type="ARBA" id="ARBA00049360"/>
    </source>
</evidence>
<dbReference type="HAMAP" id="MF_01125">
    <property type="entry name" value="Reverse_gyrase"/>
    <property type="match status" value="1"/>
</dbReference>
<dbReference type="SMART" id="SM00487">
    <property type="entry name" value="DEXDc"/>
    <property type="match status" value="1"/>
</dbReference>
<dbReference type="SMART" id="SM00437">
    <property type="entry name" value="TOP1Ac"/>
    <property type="match status" value="1"/>
</dbReference>
<comment type="miscellaneous">
    <text evidence="14">This enzyme is the only unique feature of hyperthermophilic bacteria/archaea known and seems to be essential for adaptation to life at high temperatures. It may play a role in stabilization of DNA at high temperatures.</text>
</comment>
<comment type="similarity">
    <text evidence="12 14">In the N-terminal section; belongs to the DEAD box helicase family. DDVD subfamily.</text>
</comment>
<dbReference type="GO" id="GO:0005524">
    <property type="term" value="F:ATP binding"/>
    <property type="evidence" value="ECO:0007669"/>
    <property type="project" value="UniProtKB-UniRule"/>
</dbReference>
<proteinExistence type="inferred from homology"/>
<dbReference type="InterPro" id="IPR011545">
    <property type="entry name" value="DEAD/DEAH_box_helicase_dom"/>
</dbReference>
<keyword evidence="9 14" id="KW-0799">Topoisomerase</keyword>
<dbReference type="Proteomes" id="UP000280881">
    <property type="component" value="Unassembled WGS sequence"/>
</dbReference>
<dbReference type="PRINTS" id="PR00417">
    <property type="entry name" value="PRTPISMRASEI"/>
</dbReference>
<dbReference type="SUPFAM" id="SSF52540">
    <property type="entry name" value="P-loop containing nucleoside triphosphate hydrolases"/>
    <property type="match status" value="2"/>
</dbReference>
<dbReference type="InterPro" id="IPR027417">
    <property type="entry name" value="P-loop_NTPase"/>
</dbReference>
<dbReference type="InterPro" id="IPR013824">
    <property type="entry name" value="Topo_IA_cen_sub1"/>
</dbReference>
<feature type="domain" description="RG N-terminal-type" evidence="19">
    <location>
        <begin position="1"/>
        <end position="38"/>
    </location>
</feature>
<dbReference type="RefSeq" id="WP_121170002.1">
    <property type="nucleotide sequence ID" value="NZ_RBIE01000001.1"/>
</dbReference>
<evidence type="ECO:0000259" key="20">
    <source>
        <dbReference type="PROSITE" id="PS52039"/>
    </source>
</evidence>
<comment type="function">
    <text evidence="15">Modifies the topological state of DNA by introducing positive supercoils in an ATP-dependent process, increasing the linking number in steps of +1. Binds to single-stranded DNA, transiently cleaves and then rejoins the ends, introducing a positive supercoil in the process. The scissile phosphodiester is attacked by the catalytic tyrosine of the enzyme, resulting in the formation of a DNA-(5'-phosphotyrosyl)-enzyme intermediate. Involved in rewinding DNA strands in regions of the chromosome that have opened up to allow replication, transcription, DNA repair and/or for DNA protection.</text>
</comment>
<dbReference type="NCBIfam" id="TIGR01054">
    <property type="entry name" value="rgy"/>
    <property type="match status" value="1"/>
</dbReference>
<dbReference type="InterPro" id="IPR003601">
    <property type="entry name" value="Topo_IA_2"/>
</dbReference>
<dbReference type="InterPro" id="IPR023405">
    <property type="entry name" value="Topo_IA_core_domain"/>
</dbReference>
<evidence type="ECO:0000256" key="10">
    <source>
        <dbReference type="ARBA" id="ARBA00023125"/>
    </source>
</evidence>
<evidence type="ECO:0000256" key="6">
    <source>
        <dbReference type="ARBA" id="ARBA00022771"/>
    </source>
</evidence>
<dbReference type="Pfam" id="PF00270">
    <property type="entry name" value="DEAD"/>
    <property type="match status" value="1"/>
</dbReference>